<dbReference type="Proteomes" id="UP000635726">
    <property type="component" value="Unassembled WGS sequence"/>
</dbReference>
<keyword evidence="1" id="KW-0812">Transmembrane</keyword>
<dbReference type="Pfam" id="PF05437">
    <property type="entry name" value="AzlD"/>
    <property type="match status" value="1"/>
</dbReference>
<dbReference type="AlphaFoldDB" id="A0A917UPS1"/>
<protein>
    <recommendedName>
        <fullName evidence="4">Branched-chain amino acid transport</fullName>
    </recommendedName>
</protein>
<accession>A0A917UPS1</accession>
<organism evidence="2 3">
    <name type="scientific">Deinococcus aquiradiocola</name>
    <dbReference type="NCBI Taxonomy" id="393059"/>
    <lineage>
        <taxon>Bacteria</taxon>
        <taxon>Thermotogati</taxon>
        <taxon>Deinococcota</taxon>
        <taxon>Deinococci</taxon>
        <taxon>Deinococcales</taxon>
        <taxon>Deinococcaceae</taxon>
        <taxon>Deinococcus</taxon>
    </lineage>
</organism>
<keyword evidence="1" id="KW-1133">Transmembrane helix</keyword>
<reference evidence="2" key="1">
    <citation type="journal article" date="2014" name="Int. J. Syst. Evol. Microbiol.">
        <title>Complete genome sequence of Corynebacterium casei LMG S-19264T (=DSM 44701T), isolated from a smear-ripened cheese.</title>
        <authorList>
            <consortium name="US DOE Joint Genome Institute (JGI-PGF)"/>
            <person name="Walter F."/>
            <person name="Albersmeier A."/>
            <person name="Kalinowski J."/>
            <person name="Ruckert C."/>
        </authorList>
    </citation>
    <scope>NUCLEOTIDE SEQUENCE</scope>
    <source>
        <strain evidence="2">JCM 14371</strain>
    </source>
</reference>
<proteinExistence type="predicted"/>
<gene>
    <name evidence="2" type="ORF">GCM10008939_16580</name>
</gene>
<sequence>MNVLLTMLGMWAVTFASRYLGLSLGGVRLPPFWLAFLRFVPVSVFAALVVPDVANAADAPRRAVAALVAGLLMWRSRQLALGILGGFGTYWLLRWLGLG</sequence>
<evidence type="ECO:0000256" key="1">
    <source>
        <dbReference type="SAM" id="Phobius"/>
    </source>
</evidence>
<name>A0A917UPS1_9DEIO</name>
<dbReference type="InterPro" id="IPR008407">
    <property type="entry name" value="Brnchd-chn_aa_trnsp_AzlD"/>
</dbReference>
<feature type="transmembrane region" description="Helical" evidence="1">
    <location>
        <begin position="32"/>
        <end position="51"/>
    </location>
</feature>
<evidence type="ECO:0000313" key="2">
    <source>
        <dbReference type="EMBL" id="GGJ72905.1"/>
    </source>
</evidence>
<evidence type="ECO:0000313" key="3">
    <source>
        <dbReference type="Proteomes" id="UP000635726"/>
    </source>
</evidence>
<evidence type="ECO:0008006" key="4">
    <source>
        <dbReference type="Google" id="ProtNLM"/>
    </source>
</evidence>
<reference evidence="2" key="2">
    <citation type="submission" date="2020-09" db="EMBL/GenBank/DDBJ databases">
        <authorList>
            <person name="Sun Q."/>
            <person name="Ohkuma M."/>
        </authorList>
    </citation>
    <scope>NUCLEOTIDE SEQUENCE</scope>
    <source>
        <strain evidence="2">JCM 14371</strain>
    </source>
</reference>
<dbReference type="EMBL" id="BMOE01000004">
    <property type="protein sequence ID" value="GGJ72905.1"/>
    <property type="molecule type" value="Genomic_DNA"/>
</dbReference>
<keyword evidence="3" id="KW-1185">Reference proteome</keyword>
<keyword evidence="1" id="KW-0472">Membrane</keyword>
<dbReference type="RefSeq" id="WP_188962178.1">
    <property type="nucleotide sequence ID" value="NZ_BMOE01000004.1"/>
</dbReference>
<comment type="caution">
    <text evidence="2">The sequence shown here is derived from an EMBL/GenBank/DDBJ whole genome shotgun (WGS) entry which is preliminary data.</text>
</comment>
<feature type="transmembrane region" description="Helical" evidence="1">
    <location>
        <begin position="63"/>
        <end position="93"/>
    </location>
</feature>